<organism evidence="1">
    <name type="scientific">marine sediment metagenome</name>
    <dbReference type="NCBI Taxonomy" id="412755"/>
    <lineage>
        <taxon>unclassified sequences</taxon>
        <taxon>metagenomes</taxon>
        <taxon>ecological metagenomes</taxon>
    </lineage>
</organism>
<reference evidence="1" key="1">
    <citation type="journal article" date="2015" name="Nature">
        <title>Complex archaea that bridge the gap between prokaryotes and eukaryotes.</title>
        <authorList>
            <person name="Spang A."/>
            <person name="Saw J.H."/>
            <person name="Jorgensen S.L."/>
            <person name="Zaremba-Niedzwiedzka K."/>
            <person name="Martijn J."/>
            <person name="Lind A.E."/>
            <person name="van Eijk R."/>
            <person name="Schleper C."/>
            <person name="Guy L."/>
            <person name="Ettema T.J."/>
        </authorList>
    </citation>
    <scope>NUCLEOTIDE SEQUENCE</scope>
</reference>
<protein>
    <submittedName>
        <fullName evidence="1">Uncharacterized protein</fullName>
    </submittedName>
</protein>
<gene>
    <name evidence="1" type="ORF">LCGC14_1188810</name>
</gene>
<accession>A0A0F9PQE8</accession>
<dbReference type="AlphaFoldDB" id="A0A0F9PQE8"/>
<evidence type="ECO:0000313" key="1">
    <source>
        <dbReference type="EMBL" id="KKM95377.1"/>
    </source>
</evidence>
<comment type="caution">
    <text evidence="1">The sequence shown here is derived from an EMBL/GenBank/DDBJ whole genome shotgun (WGS) entry which is preliminary data.</text>
</comment>
<dbReference type="EMBL" id="LAZR01006015">
    <property type="protein sequence ID" value="KKM95377.1"/>
    <property type="molecule type" value="Genomic_DNA"/>
</dbReference>
<sequence length="97" mass="11924">MTDIHTCKICGEKFRDDKYSKPTMCRNCRKLPKWKRNRMRIMRKCSLCGATPNHHESQPDKPICIYCWKIIKKNDDINIFKYQIEEQAKRRLKYNWR</sequence>
<name>A0A0F9PQE8_9ZZZZ</name>
<proteinExistence type="predicted"/>